<dbReference type="PROSITE" id="PS50932">
    <property type="entry name" value="HTH_LACI_2"/>
    <property type="match status" value="1"/>
</dbReference>
<protein>
    <submittedName>
        <fullName evidence="5">LacI family DNA-binding transcriptional regulator</fullName>
    </submittedName>
</protein>
<evidence type="ECO:0000256" key="2">
    <source>
        <dbReference type="ARBA" id="ARBA00023125"/>
    </source>
</evidence>
<dbReference type="CDD" id="cd01392">
    <property type="entry name" value="HTH_LacI"/>
    <property type="match status" value="1"/>
</dbReference>
<accession>A0ABP7DE60</accession>
<evidence type="ECO:0000313" key="6">
    <source>
        <dbReference type="Proteomes" id="UP001500051"/>
    </source>
</evidence>
<dbReference type="SUPFAM" id="SSF47413">
    <property type="entry name" value="lambda repressor-like DNA-binding domains"/>
    <property type="match status" value="1"/>
</dbReference>
<evidence type="ECO:0000313" key="5">
    <source>
        <dbReference type="EMBL" id="GAA3704204.1"/>
    </source>
</evidence>
<dbReference type="Gene3D" id="1.10.260.40">
    <property type="entry name" value="lambda repressor-like DNA-binding domains"/>
    <property type="match status" value="1"/>
</dbReference>
<dbReference type="RefSeq" id="WP_344812398.1">
    <property type="nucleotide sequence ID" value="NZ_BAAAYX010000005.1"/>
</dbReference>
<dbReference type="InterPro" id="IPR010982">
    <property type="entry name" value="Lambda_DNA-bd_dom_sf"/>
</dbReference>
<keyword evidence="2 5" id="KW-0238">DNA-binding</keyword>
<dbReference type="SMART" id="SM00354">
    <property type="entry name" value="HTH_LACI"/>
    <property type="match status" value="1"/>
</dbReference>
<reference evidence="6" key="1">
    <citation type="journal article" date="2019" name="Int. J. Syst. Evol. Microbiol.">
        <title>The Global Catalogue of Microorganisms (GCM) 10K type strain sequencing project: providing services to taxonomists for standard genome sequencing and annotation.</title>
        <authorList>
            <consortium name="The Broad Institute Genomics Platform"/>
            <consortium name="The Broad Institute Genome Sequencing Center for Infectious Disease"/>
            <person name="Wu L."/>
            <person name="Ma J."/>
        </authorList>
    </citation>
    <scope>NUCLEOTIDE SEQUENCE [LARGE SCALE GENOMIC DNA]</scope>
    <source>
        <strain evidence="6">JCM 16548</strain>
    </source>
</reference>
<keyword evidence="6" id="KW-1185">Reference proteome</keyword>
<evidence type="ECO:0000259" key="4">
    <source>
        <dbReference type="PROSITE" id="PS50932"/>
    </source>
</evidence>
<dbReference type="PANTHER" id="PTHR30146:SF153">
    <property type="entry name" value="LACTOSE OPERON REPRESSOR"/>
    <property type="match status" value="1"/>
</dbReference>
<evidence type="ECO:0000256" key="1">
    <source>
        <dbReference type="ARBA" id="ARBA00023015"/>
    </source>
</evidence>
<dbReference type="SUPFAM" id="SSF53822">
    <property type="entry name" value="Periplasmic binding protein-like I"/>
    <property type="match status" value="1"/>
</dbReference>
<evidence type="ECO:0000256" key="3">
    <source>
        <dbReference type="ARBA" id="ARBA00023163"/>
    </source>
</evidence>
<feature type="domain" description="HTH lacI-type" evidence="4">
    <location>
        <begin position="8"/>
        <end position="62"/>
    </location>
</feature>
<dbReference type="Proteomes" id="UP001500051">
    <property type="component" value="Unassembled WGS sequence"/>
</dbReference>
<comment type="caution">
    <text evidence="5">The sequence shown here is derived from an EMBL/GenBank/DDBJ whole genome shotgun (WGS) entry which is preliminary data.</text>
</comment>
<gene>
    <name evidence="5" type="ORF">GCM10022204_22010</name>
</gene>
<organism evidence="5 6">
    <name type="scientific">Microlunatus aurantiacus</name>
    <dbReference type="NCBI Taxonomy" id="446786"/>
    <lineage>
        <taxon>Bacteria</taxon>
        <taxon>Bacillati</taxon>
        <taxon>Actinomycetota</taxon>
        <taxon>Actinomycetes</taxon>
        <taxon>Propionibacteriales</taxon>
        <taxon>Propionibacteriaceae</taxon>
        <taxon>Microlunatus</taxon>
    </lineage>
</organism>
<proteinExistence type="predicted"/>
<dbReference type="InterPro" id="IPR000843">
    <property type="entry name" value="HTH_LacI"/>
</dbReference>
<name>A0ABP7DE60_9ACTN</name>
<keyword evidence="3" id="KW-0804">Transcription</keyword>
<dbReference type="Gene3D" id="3.40.50.2300">
    <property type="match status" value="2"/>
</dbReference>
<dbReference type="InterPro" id="IPR046335">
    <property type="entry name" value="LacI/GalR-like_sensor"/>
</dbReference>
<dbReference type="CDD" id="cd06267">
    <property type="entry name" value="PBP1_LacI_sugar_binding-like"/>
    <property type="match status" value="1"/>
</dbReference>
<dbReference type="PANTHER" id="PTHR30146">
    <property type="entry name" value="LACI-RELATED TRANSCRIPTIONAL REPRESSOR"/>
    <property type="match status" value="1"/>
</dbReference>
<dbReference type="InterPro" id="IPR028082">
    <property type="entry name" value="Peripla_BP_I"/>
</dbReference>
<dbReference type="Pfam" id="PF00356">
    <property type="entry name" value="LacI"/>
    <property type="match status" value="1"/>
</dbReference>
<keyword evidence="1" id="KW-0805">Transcription regulation</keyword>
<dbReference type="EMBL" id="BAAAYX010000005">
    <property type="protein sequence ID" value="GAA3704204.1"/>
    <property type="molecule type" value="Genomic_DNA"/>
</dbReference>
<sequence>MAGPPAAVRLSEVAAAAGVSIATASRSLRGLGGVSDTVAEKVRGIAEDLGYVTNSYARTLAGGSTTIVGLILNQIDDPYFTEIAAGVVRAAEDADLTVQIGHSTRDPHRELKQIRSLVAQRARAIIIAGSGYTDPQRELQAKELLARYEAGGGRAAVIGRHFLGVDAVQPDNRGAAGQVARHLVELGHRDVVVISGLPSLTTVEDRQGEAVKVLAAAGARVTVVETDFTGHDAGRAALGALDGEPRATAVMALSDAMAISVLTGLRRAGVDVPGTISVTGVDDVPVAELISPSLTTAAFPLSELGREALLLTTRPQATRPRRKMIPAQLVVRESTAPPRS</sequence>
<dbReference type="GO" id="GO:0003677">
    <property type="term" value="F:DNA binding"/>
    <property type="evidence" value="ECO:0007669"/>
    <property type="project" value="UniProtKB-KW"/>
</dbReference>
<dbReference type="Pfam" id="PF13377">
    <property type="entry name" value="Peripla_BP_3"/>
    <property type="match status" value="1"/>
</dbReference>